<proteinExistence type="predicted"/>
<sequence>MKRIVTKRSYKVGLCAMALALLMSTAGGVTAGAQDYHVESSGALKPIGNGTFMKMEYSAFPKDTPIENNGVTELRAINSQNADSANSSDSWFWNLWKKFRTVFQKFIDSGVRRGFGVKNLFKNKWW</sequence>
<dbReference type="Proteomes" id="UP000075182">
    <property type="component" value="Unassembled WGS sequence"/>
</dbReference>
<evidence type="ECO:0000313" key="3">
    <source>
        <dbReference type="Proteomes" id="UP000075182"/>
    </source>
</evidence>
<feature type="chain" id="PRO_5039495582" evidence="1">
    <location>
        <begin position="32"/>
        <end position="126"/>
    </location>
</feature>
<accession>A0A0M9FGR6</accession>
<dbReference type="AlphaFoldDB" id="A0A0M9FGR6"/>
<evidence type="ECO:0000256" key="1">
    <source>
        <dbReference type="SAM" id="SignalP"/>
    </source>
</evidence>
<dbReference type="EMBL" id="FIMD01000018">
    <property type="protein sequence ID" value="CYX91183.1"/>
    <property type="molecule type" value="Genomic_DNA"/>
</dbReference>
<evidence type="ECO:0000313" key="2">
    <source>
        <dbReference type="EMBL" id="CYX91183.1"/>
    </source>
</evidence>
<organism evidence="2 3">
    <name type="scientific">Streptococcus suis</name>
    <dbReference type="NCBI Taxonomy" id="1307"/>
    <lineage>
        <taxon>Bacteria</taxon>
        <taxon>Bacillati</taxon>
        <taxon>Bacillota</taxon>
        <taxon>Bacilli</taxon>
        <taxon>Lactobacillales</taxon>
        <taxon>Streptococcaceae</taxon>
        <taxon>Streptococcus</taxon>
    </lineage>
</organism>
<name>A0A0M9FGR6_STRSU</name>
<keyword evidence="1" id="KW-0732">Signal</keyword>
<dbReference type="RefSeq" id="WP_013730311.1">
    <property type="nucleotide sequence ID" value="NZ_BCBZ01000056.1"/>
</dbReference>
<dbReference type="PATRIC" id="fig|1307.472.peg.2271"/>
<protein>
    <submittedName>
        <fullName evidence="2">Uncharacterized protein</fullName>
    </submittedName>
</protein>
<feature type="signal peptide" evidence="1">
    <location>
        <begin position="1"/>
        <end position="31"/>
    </location>
</feature>
<dbReference type="NCBIfam" id="NF046094">
    <property type="entry name" value="SSU0593_fam"/>
    <property type="match status" value="1"/>
</dbReference>
<reference evidence="2 3" key="1">
    <citation type="submission" date="2016-02" db="EMBL/GenBank/DDBJ databases">
        <authorList>
            <consortium name="Pathogen Informatics"/>
        </authorList>
    </citation>
    <scope>NUCLEOTIDE SEQUENCE [LARGE SCALE GENOMIC DNA]</scope>
    <source>
        <strain evidence="2 3">SS999</strain>
    </source>
</reference>
<gene>
    <name evidence="2" type="ORF">ERS132536_01888</name>
</gene>